<dbReference type="Gene3D" id="3.40.50.1980">
    <property type="entry name" value="Nitrogenase molybdenum iron protein domain"/>
    <property type="match status" value="2"/>
</dbReference>
<accession>A0ABS5TI47</accession>
<dbReference type="Proteomes" id="UP001197247">
    <property type="component" value="Unassembled WGS sequence"/>
</dbReference>
<evidence type="ECO:0000256" key="7">
    <source>
        <dbReference type="ARBA" id="ARBA00023136"/>
    </source>
</evidence>
<keyword evidence="11" id="KW-1185">Reference proteome</keyword>
<feature type="domain" description="Fe/B12 periplasmic-binding" evidence="9">
    <location>
        <begin position="1"/>
        <end position="225"/>
    </location>
</feature>
<evidence type="ECO:0000256" key="6">
    <source>
        <dbReference type="ARBA" id="ARBA00022989"/>
    </source>
</evidence>
<dbReference type="SUPFAM" id="SSF53807">
    <property type="entry name" value="Helical backbone' metal receptor"/>
    <property type="match status" value="1"/>
</dbReference>
<gene>
    <name evidence="10" type="ORF">KIH74_17575</name>
</gene>
<comment type="similarity">
    <text evidence="2">Belongs to the binding-protein-dependent transport system permease family. FecCD subfamily.</text>
</comment>
<feature type="transmembrane region" description="Helical" evidence="8">
    <location>
        <begin position="241"/>
        <end position="266"/>
    </location>
</feature>
<reference evidence="10 11" key="1">
    <citation type="submission" date="2021-05" db="EMBL/GenBank/DDBJ databases">
        <title>Kineosporia and Streptomyces sp. nov. two new marine actinobacteria isolated from Coral.</title>
        <authorList>
            <person name="Buangrab K."/>
            <person name="Sutthacheep M."/>
            <person name="Yeemin T."/>
            <person name="Harunari E."/>
            <person name="Igarashi Y."/>
            <person name="Kanchanasin P."/>
            <person name="Tanasupawat S."/>
            <person name="Phongsopitanun W."/>
        </authorList>
    </citation>
    <scope>NUCLEOTIDE SEQUENCE [LARGE SCALE GENOMIC DNA]</scope>
    <source>
        <strain evidence="10 11">J2-2</strain>
    </source>
</reference>
<dbReference type="EMBL" id="JAHBAY010000007">
    <property type="protein sequence ID" value="MBT0770757.1"/>
    <property type="molecule type" value="Genomic_DNA"/>
</dbReference>
<comment type="caution">
    <text evidence="10">The sequence shown here is derived from an EMBL/GenBank/DDBJ whole genome shotgun (WGS) entry which is preliminary data.</text>
</comment>
<keyword evidence="4" id="KW-1003">Cell membrane</keyword>
<evidence type="ECO:0000256" key="1">
    <source>
        <dbReference type="ARBA" id="ARBA00004651"/>
    </source>
</evidence>
<organism evidence="10 11">
    <name type="scientific">Kineosporia corallincola</name>
    <dbReference type="NCBI Taxonomy" id="2835133"/>
    <lineage>
        <taxon>Bacteria</taxon>
        <taxon>Bacillati</taxon>
        <taxon>Actinomycetota</taxon>
        <taxon>Actinomycetes</taxon>
        <taxon>Kineosporiales</taxon>
        <taxon>Kineosporiaceae</taxon>
        <taxon>Kineosporia</taxon>
    </lineage>
</organism>
<feature type="transmembrane region" description="Helical" evidence="8">
    <location>
        <begin position="593"/>
        <end position="612"/>
    </location>
</feature>
<feature type="transmembrane region" description="Helical" evidence="8">
    <location>
        <begin position="400"/>
        <end position="419"/>
    </location>
</feature>
<evidence type="ECO:0000313" key="11">
    <source>
        <dbReference type="Proteomes" id="UP001197247"/>
    </source>
</evidence>
<proteinExistence type="inferred from homology"/>
<evidence type="ECO:0000256" key="5">
    <source>
        <dbReference type="ARBA" id="ARBA00022692"/>
    </source>
</evidence>
<evidence type="ECO:0000313" key="10">
    <source>
        <dbReference type="EMBL" id="MBT0770757.1"/>
    </source>
</evidence>
<evidence type="ECO:0000256" key="3">
    <source>
        <dbReference type="ARBA" id="ARBA00022448"/>
    </source>
</evidence>
<feature type="transmembrane region" description="Helical" evidence="8">
    <location>
        <begin position="483"/>
        <end position="507"/>
    </location>
</feature>
<feature type="transmembrane region" description="Helical" evidence="8">
    <location>
        <begin position="536"/>
        <end position="556"/>
    </location>
</feature>
<dbReference type="InterPro" id="IPR002491">
    <property type="entry name" value="ABC_transptr_periplasmic_BD"/>
</dbReference>
<evidence type="ECO:0000256" key="8">
    <source>
        <dbReference type="SAM" id="Phobius"/>
    </source>
</evidence>
<dbReference type="InterPro" id="IPR037294">
    <property type="entry name" value="ABC_BtuC-like"/>
</dbReference>
<protein>
    <submittedName>
        <fullName evidence="10">Iron chelate uptake ABC transporter family permease subunit</fullName>
    </submittedName>
</protein>
<dbReference type="PANTHER" id="PTHR30472:SF24">
    <property type="entry name" value="FERRIC ENTEROBACTIN TRANSPORT SYSTEM PERMEASE PROTEIN FEPG"/>
    <property type="match status" value="1"/>
</dbReference>
<dbReference type="Gene3D" id="1.10.3470.10">
    <property type="entry name" value="ABC transporter involved in vitamin B12 uptake, BtuC"/>
    <property type="match status" value="3"/>
</dbReference>
<evidence type="ECO:0000256" key="4">
    <source>
        <dbReference type="ARBA" id="ARBA00022475"/>
    </source>
</evidence>
<dbReference type="Pfam" id="PF01032">
    <property type="entry name" value="FecCD"/>
    <property type="match status" value="3"/>
</dbReference>
<dbReference type="SUPFAM" id="SSF81345">
    <property type="entry name" value="ABC transporter involved in vitamin B12 uptake, BtuC"/>
    <property type="match status" value="3"/>
</dbReference>
<keyword evidence="5 8" id="KW-0812">Transmembrane</keyword>
<feature type="transmembrane region" description="Helical" evidence="8">
    <location>
        <begin position="624"/>
        <end position="644"/>
    </location>
</feature>
<dbReference type="InterPro" id="IPR000522">
    <property type="entry name" value="ABC_transptr_permease_BtuC"/>
</dbReference>
<dbReference type="CDD" id="cd06550">
    <property type="entry name" value="TM_ABC_iron-siderophores_like"/>
    <property type="match status" value="1"/>
</dbReference>
<feature type="transmembrane region" description="Helical" evidence="8">
    <location>
        <begin position="568"/>
        <end position="587"/>
    </location>
</feature>
<evidence type="ECO:0000259" key="9">
    <source>
        <dbReference type="PROSITE" id="PS50983"/>
    </source>
</evidence>
<feature type="transmembrane region" description="Helical" evidence="8">
    <location>
        <begin position="671"/>
        <end position="689"/>
    </location>
</feature>
<keyword evidence="7 8" id="KW-0472">Membrane</keyword>
<dbReference type="PANTHER" id="PTHR30472">
    <property type="entry name" value="FERRIC ENTEROBACTIN TRANSPORT SYSTEM PERMEASE PROTEIN"/>
    <property type="match status" value="1"/>
</dbReference>
<dbReference type="PROSITE" id="PS50983">
    <property type="entry name" value="FE_B12_PBP"/>
    <property type="match status" value="1"/>
</dbReference>
<keyword evidence="3" id="KW-0813">Transport</keyword>
<sequence>MLFDETDGSDFEDVADTQPDVILAPYSGLTQEDYDTLGEIAPTVAYPNGPWETNWCDMIKLSSQALGESAAGDELIAAIEGEMKAAAAEYPQFQGKKTMFLTHVDTTDLSKVSFYTDKDTRAQFFTDLGLGTPDSIAEASEEFSQEVSAETVDTFDDVEIIVTYGDDKLLKSLEDDPILSKMPAVASGAIVALDGTSEVGTAANPTPLAISYVLDDYVKLLADAVIPSGAAVVRRPRRVRLGWFLICLALLAVLVVASITIGTRFVSVPTILDALRGADDTLDEAVIRVRIPRTVLAILAGAALAVSGEVFQGVTRNPLADPGGAGLVICLLPARGLNSLTLGDDVAVGLGERVALVRGLASLGAVMLCGAATAICGPIGFVGLVVPHLCRLLVGPDHRWLLPFAALTGASLLVAADVAGRIVARPGEIDVGIVTAFVGAPLHLRRPSSKGPCPVSSRSGTARTTTIAAVRRGRLRRNRRRRVVVAVLVLLILVLAAVSLMVGRTFYPPGDVLKRPQSGSGTGGAGATFTVGRLRLPRTCLAVLAGACFGLGGVAFQTMLRNPLASPDIIGISTGASTAAAFAIISLGLSGSAVSVFAIVAGLGVTLLVYLLAYREGVSGIRLILIGIGIGIAAMMNSATSYILSTAGQWDLQEALRWLTGSLNGSRWEDVLTVLITMIVLVPVLLSAAKDLSMLQLGDGTASALGVRWTGLGCWW</sequence>
<keyword evidence="6 8" id="KW-1133">Transmembrane helix</keyword>
<feature type="transmembrane region" description="Helical" evidence="8">
    <location>
        <begin position="360"/>
        <end position="380"/>
    </location>
</feature>
<dbReference type="Pfam" id="PF01497">
    <property type="entry name" value="Peripla_BP_2"/>
    <property type="match status" value="1"/>
</dbReference>
<evidence type="ECO:0000256" key="2">
    <source>
        <dbReference type="ARBA" id="ARBA00007935"/>
    </source>
</evidence>
<comment type="subcellular location">
    <subcellularLocation>
        <location evidence="1">Cell membrane</location>
        <topology evidence="1">Multi-pass membrane protein</topology>
    </subcellularLocation>
</comment>
<name>A0ABS5TI47_9ACTN</name>